<gene>
    <name evidence="1" type="ORF">LCGC14_0386400</name>
</gene>
<reference evidence="1" key="1">
    <citation type="journal article" date="2015" name="Nature">
        <title>Complex archaea that bridge the gap between prokaryotes and eukaryotes.</title>
        <authorList>
            <person name="Spang A."/>
            <person name="Saw J.H."/>
            <person name="Jorgensen S.L."/>
            <person name="Zaremba-Niedzwiedzka K."/>
            <person name="Martijn J."/>
            <person name="Lind A.E."/>
            <person name="van Eijk R."/>
            <person name="Schleper C."/>
            <person name="Guy L."/>
            <person name="Ettema T.J."/>
        </authorList>
    </citation>
    <scope>NUCLEOTIDE SEQUENCE</scope>
</reference>
<comment type="caution">
    <text evidence="1">The sequence shown here is derived from an EMBL/GenBank/DDBJ whole genome shotgun (WGS) entry which is preliminary data.</text>
</comment>
<accession>A0A0F9VN44</accession>
<organism evidence="1">
    <name type="scientific">marine sediment metagenome</name>
    <dbReference type="NCBI Taxonomy" id="412755"/>
    <lineage>
        <taxon>unclassified sequences</taxon>
        <taxon>metagenomes</taxon>
        <taxon>ecological metagenomes</taxon>
    </lineage>
</organism>
<protein>
    <submittedName>
        <fullName evidence="1">Uncharacterized protein</fullName>
    </submittedName>
</protein>
<proteinExistence type="predicted"/>
<sequence length="91" mass="10145">MNPVPTILSSLTNSMPLRMMKPAKPLDVRWVFNQLLSPALAPAHFLQDFVMPLNPSKVPVTPANLADMIEPVDLMLDFVITFPIHVIPRVS</sequence>
<dbReference type="AlphaFoldDB" id="A0A0F9VN44"/>
<evidence type="ECO:0000313" key="1">
    <source>
        <dbReference type="EMBL" id="KKN74891.1"/>
    </source>
</evidence>
<dbReference type="EMBL" id="LAZR01000319">
    <property type="protein sequence ID" value="KKN74891.1"/>
    <property type="molecule type" value="Genomic_DNA"/>
</dbReference>
<name>A0A0F9VN44_9ZZZZ</name>